<dbReference type="AlphaFoldDB" id="A0A7W9DPM3"/>
<dbReference type="RefSeq" id="WP_184610706.1">
    <property type="nucleotide sequence ID" value="NZ_BOOS01000029.1"/>
</dbReference>
<reference evidence="1 2" key="1">
    <citation type="submission" date="2020-08" db="EMBL/GenBank/DDBJ databases">
        <title>Sequencing the genomes of 1000 actinobacteria strains.</title>
        <authorList>
            <person name="Klenk H.-P."/>
        </authorList>
    </citation>
    <scope>NUCLEOTIDE SEQUENCE [LARGE SCALE GENOMIC DNA]</scope>
    <source>
        <strain evidence="1 2">DSM 45790</strain>
    </source>
</reference>
<dbReference type="Proteomes" id="UP000588112">
    <property type="component" value="Unassembled WGS sequence"/>
</dbReference>
<keyword evidence="2" id="KW-1185">Reference proteome</keyword>
<comment type="caution">
    <text evidence="1">The sequence shown here is derived from an EMBL/GenBank/DDBJ whole genome shotgun (WGS) entry which is preliminary data.</text>
</comment>
<protein>
    <submittedName>
        <fullName evidence="1">Uncharacterized protein</fullName>
    </submittedName>
</protein>
<name>A0A7W9DPM3_9ACTN</name>
<dbReference type="EMBL" id="JACHBR010000001">
    <property type="protein sequence ID" value="MBB5626632.1"/>
    <property type="molecule type" value="Genomic_DNA"/>
</dbReference>
<gene>
    <name evidence="1" type="ORF">BJ981_002331</name>
</gene>
<sequence>MKDEREYLDALTPVNVSTPQTYDWQAQGPVRRAALRDHDGRLLGHVWTDDLAAAGFLDEEAAGADGVRAGALMWAILRDAYAAGTPASALLDPALYAPDYVLAL</sequence>
<organism evidence="1 2">
    <name type="scientific">Sphaerisporangium krabiense</name>
    <dbReference type="NCBI Taxonomy" id="763782"/>
    <lineage>
        <taxon>Bacteria</taxon>
        <taxon>Bacillati</taxon>
        <taxon>Actinomycetota</taxon>
        <taxon>Actinomycetes</taxon>
        <taxon>Streptosporangiales</taxon>
        <taxon>Streptosporangiaceae</taxon>
        <taxon>Sphaerisporangium</taxon>
    </lineage>
</organism>
<evidence type="ECO:0000313" key="1">
    <source>
        <dbReference type="EMBL" id="MBB5626632.1"/>
    </source>
</evidence>
<evidence type="ECO:0000313" key="2">
    <source>
        <dbReference type="Proteomes" id="UP000588112"/>
    </source>
</evidence>
<accession>A0A7W9DPM3</accession>
<proteinExistence type="predicted"/>